<dbReference type="InterPro" id="IPR000515">
    <property type="entry name" value="MetI-like"/>
</dbReference>
<dbReference type="InterPro" id="IPR035906">
    <property type="entry name" value="MetI-like_sf"/>
</dbReference>
<dbReference type="PANTHER" id="PTHR30183">
    <property type="entry name" value="MOLYBDENUM TRANSPORT SYSTEM PERMEASE PROTEIN MODB"/>
    <property type="match status" value="1"/>
</dbReference>
<gene>
    <name evidence="9" type="ORF">SMUL_2866</name>
</gene>
<dbReference type="AlphaFoldDB" id="A0AA86DZ86"/>
<feature type="transmembrane region" description="Helical" evidence="7">
    <location>
        <begin position="200"/>
        <end position="218"/>
    </location>
</feature>
<evidence type="ECO:0000256" key="1">
    <source>
        <dbReference type="ARBA" id="ARBA00004651"/>
    </source>
</evidence>
<dbReference type="RefSeq" id="WP_025345932.1">
    <property type="nucleotide sequence ID" value="NZ_CP007201.1"/>
</dbReference>
<accession>A0AA86DZ86</accession>
<keyword evidence="4 7" id="KW-0812">Transmembrane</keyword>
<dbReference type="SUPFAM" id="SSF161098">
    <property type="entry name" value="MetI-like"/>
    <property type="match status" value="1"/>
</dbReference>
<dbReference type="EMBL" id="CP007201">
    <property type="protein sequence ID" value="AHJ14103.1"/>
    <property type="molecule type" value="Genomic_DNA"/>
</dbReference>
<comment type="subcellular location">
    <subcellularLocation>
        <location evidence="1 7">Cell membrane</location>
        <topology evidence="1 7">Multi-pass membrane protein</topology>
    </subcellularLocation>
</comment>
<evidence type="ECO:0000313" key="10">
    <source>
        <dbReference type="Proteomes" id="UP000019322"/>
    </source>
</evidence>
<proteinExistence type="inferred from homology"/>
<keyword evidence="5 7" id="KW-1133">Transmembrane helix</keyword>
<feature type="transmembrane region" description="Helical" evidence="7">
    <location>
        <begin position="129"/>
        <end position="147"/>
    </location>
</feature>
<dbReference type="Gene3D" id="1.10.3720.10">
    <property type="entry name" value="MetI-like"/>
    <property type="match status" value="1"/>
</dbReference>
<evidence type="ECO:0000256" key="6">
    <source>
        <dbReference type="ARBA" id="ARBA00023136"/>
    </source>
</evidence>
<evidence type="ECO:0000256" key="4">
    <source>
        <dbReference type="ARBA" id="ARBA00022692"/>
    </source>
</evidence>
<evidence type="ECO:0000256" key="2">
    <source>
        <dbReference type="ARBA" id="ARBA00022448"/>
    </source>
</evidence>
<evidence type="ECO:0000259" key="8">
    <source>
        <dbReference type="PROSITE" id="PS50928"/>
    </source>
</evidence>
<keyword evidence="2 7" id="KW-0813">Transport</keyword>
<dbReference type="PANTHER" id="PTHR30183:SF3">
    <property type="entry name" value="MOLYBDENUM TRANSPORT SYSTEM PERMEASE PROTEIN MODB"/>
    <property type="match status" value="1"/>
</dbReference>
<dbReference type="GO" id="GO:0055085">
    <property type="term" value="P:transmembrane transport"/>
    <property type="evidence" value="ECO:0007669"/>
    <property type="project" value="InterPro"/>
</dbReference>
<protein>
    <submittedName>
        <fullName evidence="9">Molybdenum transport system permease protein ModB</fullName>
    </submittedName>
</protein>
<dbReference type="Pfam" id="PF00528">
    <property type="entry name" value="BPD_transp_1"/>
    <property type="match status" value="1"/>
</dbReference>
<dbReference type="CDD" id="cd06261">
    <property type="entry name" value="TM_PBP2"/>
    <property type="match status" value="1"/>
</dbReference>
<feature type="transmembrane region" description="Helical" evidence="7">
    <location>
        <begin position="230"/>
        <end position="250"/>
    </location>
</feature>
<evidence type="ECO:0000313" key="9">
    <source>
        <dbReference type="EMBL" id="AHJ14103.1"/>
    </source>
</evidence>
<dbReference type="Proteomes" id="UP000019322">
    <property type="component" value="Chromosome"/>
</dbReference>
<organism evidence="9 10">
    <name type="scientific">Sulfurospirillum multivorans (strain DM 12446 / JCM 15788 / NBRC 109480)</name>
    <dbReference type="NCBI Taxonomy" id="1150621"/>
    <lineage>
        <taxon>Bacteria</taxon>
        <taxon>Pseudomonadati</taxon>
        <taxon>Campylobacterota</taxon>
        <taxon>Epsilonproteobacteria</taxon>
        <taxon>Campylobacterales</taxon>
        <taxon>Sulfurospirillaceae</taxon>
        <taxon>Sulfurospirillum</taxon>
    </lineage>
</organism>
<feature type="transmembrane region" description="Helical" evidence="7">
    <location>
        <begin position="55"/>
        <end position="75"/>
    </location>
</feature>
<comment type="similarity">
    <text evidence="7">Belongs to the binding-protein-dependent transport system permease family.</text>
</comment>
<sequence>MRNWFTALLGLLGLVMLLFLTMPLFKMLVGNDIATLVQTLGEADVSASVILTMKVSLFSTLFALATGLPLAYLIARHEFFGRSFVETLIDIPIMIPHTAAGIALLVAFGHGSLGGFFDALGIKFIGTEAGIMIAMMFLSATFLINGAKEGFKKVDIKLEKVARTLGASPLKVFFAISIPNAKKEIVNGCLMMWGRGLGEFGAVIILVYHPMTAPVLIYDRFTSFGLSYSAPVAAVMIILSIMVFLSVRFVNNRLR</sequence>
<reference evidence="9 10" key="1">
    <citation type="journal article" date="2014" name="Environ. Microbiol.">
        <title>Insights into organohalide respiration and the versatile catabolism of Sulfurospirillum multivorans gained from comparative genomics and physiological studies.</title>
        <authorList>
            <person name="Goris T."/>
            <person name="Schubert T."/>
            <person name="Gadkari J."/>
            <person name="Wubet T."/>
            <person name="Tarkka M."/>
            <person name="Buscot F."/>
            <person name="Adrian L."/>
            <person name="Diekert G."/>
        </authorList>
    </citation>
    <scope>NUCLEOTIDE SEQUENCE [LARGE SCALE GENOMIC DNA]</scope>
    <source>
        <strain evidence="10">DM 12446 / JCM 15788 / NBRC 109480</strain>
    </source>
</reference>
<feature type="transmembrane region" description="Helical" evidence="7">
    <location>
        <begin position="87"/>
        <end position="109"/>
    </location>
</feature>
<evidence type="ECO:0000256" key="3">
    <source>
        <dbReference type="ARBA" id="ARBA00022475"/>
    </source>
</evidence>
<name>A0AA86DZ86_SULMK</name>
<keyword evidence="6 7" id="KW-0472">Membrane</keyword>
<dbReference type="KEGG" id="smul:SMUL_2866"/>
<keyword evidence="3" id="KW-1003">Cell membrane</keyword>
<dbReference type="GO" id="GO:0005886">
    <property type="term" value="C:plasma membrane"/>
    <property type="evidence" value="ECO:0007669"/>
    <property type="project" value="UniProtKB-SubCell"/>
</dbReference>
<dbReference type="PROSITE" id="PS50928">
    <property type="entry name" value="ABC_TM1"/>
    <property type="match status" value="1"/>
</dbReference>
<evidence type="ECO:0000256" key="5">
    <source>
        <dbReference type="ARBA" id="ARBA00022989"/>
    </source>
</evidence>
<feature type="domain" description="ABC transmembrane type-1" evidence="8">
    <location>
        <begin position="49"/>
        <end position="249"/>
    </location>
</feature>
<evidence type="ECO:0000256" key="7">
    <source>
        <dbReference type="RuleBase" id="RU363032"/>
    </source>
</evidence>